<comment type="similarity">
    <text evidence="13">Belongs to the methylthiotransferase family. MiaB subfamily.</text>
</comment>
<keyword evidence="3 13" id="KW-0963">Cytoplasm</keyword>
<keyword evidence="8 13" id="KW-0411">Iron-sulfur</keyword>
<dbReference type="RefSeq" id="WP_307261203.1">
    <property type="nucleotide sequence ID" value="NZ_JAUSVL010000001.1"/>
</dbReference>
<dbReference type="InterPro" id="IPR006463">
    <property type="entry name" value="MiaB_methiolase"/>
</dbReference>
<protein>
    <recommendedName>
        <fullName evidence="10 13">tRNA-2-methylthio-N(6)-dimethylallyladenosine synthase</fullName>
        <ecNumber evidence="9 13">2.8.4.3</ecNumber>
    </recommendedName>
    <alternativeName>
        <fullName evidence="12 13">(Dimethylallyl)adenosine tRNA methylthiotransferase MiaB</fullName>
    </alternativeName>
    <alternativeName>
        <fullName evidence="11 13">tRNA-i(6)A37 methylthiotransferase</fullName>
    </alternativeName>
</protein>
<dbReference type="PROSITE" id="PS01278">
    <property type="entry name" value="MTTASE_RADICAL"/>
    <property type="match status" value="1"/>
</dbReference>
<comment type="subcellular location">
    <subcellularLocation>
        <location evidence="13">Cytoplasm</location>
    </subcellularLocation>
</comment>
<dbReference type="SFLD" id="SFLDF00273">
    <property type="entry name" value="(dimethylallyl)adenosine_tRNA"/>
    <property type="match status" value="1"/>
</dbReference>
<feature type="binding site" evidence="13">
    <location>
        <position position="161"/>
    </location>
    <ligand>
        <name>[4Fe-4S] cluster</name>
        <dbReference type="ChEBI" id="CHEBI:49883"/>
        <label>2</label>
        <note>4Fe-4S-S-AdoMet</note>
    </ligand>
</feature>
<dbReference type="PROSITE" id="PS51918">
    <property type="entry name" value="RADICAL_SAM"/>
    <property type="match status" value="1"/>
</dbReference>
<dbReference type="GO" id="GO:0035597">
    <property type="term" value="F:tRNA-2-methylthio-N(6)-dimethylallyladenosine(37) synthase activity"/>
    <property type="evidence" value="ECO:0007669"/>
    <property type="project" value="UniProtKB-EC"/>
</dbReference>
<dbReference type="Pfam" id="PF00919">
    <property type="entry name" value="UPF0004"/>
    <property type="match status" value="1"/>
</dbReference>
<dbReference type="InterPro" id="IPR002792">
    <property type="entry name" value="TRAM_dom"/>
</dbReference>
<dbReference type="CDD" id="cd01335">
    <property type="entry name" value="Radical_SAM"/>
    <property type="match status" value="1"/>
</dbReference>
<keyword evidence="6 13" id="KW-0479">Metal-binding</keyword>
<evidence type="ECO:0000259" key="16">
    <source>
        <dbReference type="PROSITE" id="PS51918"/>
    </source>
</evidence>
<dbReference type="FunFam" id="3.40.50.12160:FF:000003">
    <property type="entry name" value="CDK5 regulatory subunit-associated protein 1"/>
    <property type="match status" value="1"/>
</dbReference>
<evidence type="ECO:0000256" key="4">
    <source>
        <dbReference type="ARBA" id="ARBA00022679"/>
    </source>
</evidence>
<keyword evidence="5 13" id="KW-0949">S-adenosyl-L-methionine</keyword>
<comment type="caution">
    <text evidence="17">The sequence shown here is derived from an EMBL/GenBank/DDBJ whole genome shotgun (WGS) entry which is preliminary data.</text>
</comment>
<dbReference type="HAMAP" id="MF_01864">
    <property type="entry name" value="tRNA_metthiotr_MiaB"/>
    <property type="match status" value="1"/>
</dbReference>
<dbReference type="InterPro" id="IPR006638">
    <property type="entry name" value="Elp3/MiaA/NifB-like_rSAM"/>
</dbReference>
<dbReference type="Pfam" id="PF01938">
    <property type="entry name" value="TRAM"/>
    <property type="match status" value="1"/>
</dbReference>
<feature type="binding site" evidence="13">
    <location>
        <position position="158"/>
    </location>
    <ligand>
        <name>[4Fe-4S] cluster</name>
        <dbReference type="ChEBI" id="CHEBI:49883"/>
        <label>2</label>
        <note>4Fe-4S-S-AdoMet</note>
    </ligand>
</feature>
<comment type="function">
    <text evidence="1 13">Catalyzes the methylthiolation of N6-(dimethylallyl)adenosine (i(6)A), leading to the formation of 2-methylthio-N6-(dimethylallyl)adenosine (ms(2)i(6)A) at position 37 in tRNAs that read codons beginning with uridine.</text>
</comment>
<feature type="domain" description="TRAM" evidence="14">
    <location>
        <begin position="382"/>
        <end position="446"/>
    </location>
</feature>
<keyword evidence="2 13" id="KW-0004">4Fe-4S</keyword>
<dbReference type="NCBIfam" id="TIGR01574">
    <property type="entry name" value="miaB-methiolase"/>
    <property type="match status" value="1"/>
</dbReference>
<evidence type="ECO:0000313" key="18">
    <source>
        <dbReference type="Proteomes" id="UP001238163"/>
    </source>
</evidence>
<evidence type="ECO:0000256" key="8">
    <source>
        <dbReference type="ARBA" id="ARBA00023014"/>
    </source>
</evidence>
<evidence type="ECO:0000259" key="14">
    <source>
        <dbReference type="PROSITE" id="PS50926"/>
    </source>
</evidence>
<comment type="cofactor">
    <cofactor evidence="13">
        <name>[4Fe-4S] cluster</name>
        <dbReference type="ChEBI" id="CHEBI:49883"/>
    </cofactor>
    <text evidence="13">Binds 2 [4Fe-4S] clusters. One cluster is coordinated with 3 cysteines and an exchangeable S-adenosyl-L-methionine.</text>
</comment>
<dbReference type="InterPro" id="IPR007197">
    <property type="entry name" value="rSAM"/>
</dbReference>
<dbReference type="NCBIfam" id="TIGR00089">
    <property type="entry name" value="MiaB/RimO family radical SAM methylthiotransferase"/>
    <property type="match status" value="1"/>
</dbReference>
<sequence length="448" mass="50321">MSTFHIKTYGCQMNERDSEALSCLLENSGHQAVASEEEADIIIFNTCSVRDQAERKVVGKLGILRRLKRDKPGLILGLVGCMAQNHGDALLKELPQLDFVTGTDRLHTVPDSIRRIQQRQGRSAEIAMGPDQFVELTGHHPGQICAFVSVMRGCDQFCSYCIVPHTRGREKSRPQQDIVDEVRRLVDNGTREILLLGQNITAYGIAETRHDDSYRPDYSPFADLLAALNDIPGLVRIRFTSPHVRFMNDHFIDAICSLPKVCKAFHVPVQAGSNRILKLMRRSYTAEEYRERIAAIRSRLPEQAFSTDVIVGFPTESDDDFAQTRDLMAQVDFDMAYIFRYSPRSGTKAAKDYPDDVPDEVKHQRNQILLDDLAAGSARRNERFRGRVLDVLVEGVSKRNAERWTGRTDLNKVCNFVPVPGIKPGDLVKVTITRTTANSLFGEAVMGS</sequence>
<dbReference type="EC" id="2.8.4.3" evidence="9 13"/>
<keyword evidence="13" id="KW-0819">tRNA processing</keyword>
<evidence type="ECO:0000256" key="13">
    <source>
        <dbReference type="HAMAP-Rule" id="MF_01864"/>
    </source>
</evidence>
<feature type="domain" description="MTTase N-terminal" evidence="15">
    <location>
        <begin position="2"/>
        <end position="118"/>
    </location>
</feature>
<dbReference type="SFLD" id="SFLDG01061">
    <property type="entry name" value="methylthiotransferase"/>
    <property type="match status" value="1"/>
</dbReference>
<dbReference type="GO" id="GO:0051539">
    <property type="term" value="F:4 iron, 4 sulfur cluster binding"/>
    <property type="evidence" value="ECO:0007669"/>
    <property type="project" value="UniProtKB-UniRule"/>
</dbReference>
<dbReference type="SUPFAM" id="SSF102114">
    <property type="entry name" value="Radical SAM enzymes"/>
    <property type="match status" value="1"/>
</dbReference>
<evidence type="ECO:0000256" key="9">
    <source>
        <dbReference type="ARBA" id="ARBA00033765"/>
    </source>
</evidence>
<keyword evidence="4 13" id="KW-0808">Transferase</keyword>
<accession>A0AAE4AMY0</accession>
<dbReference type="SFLD" id="SFLDG01082">
    <property type="entry name" value="B12-binding_domain_containing"/>
    <property type="match status" value="1"/>
</dbReference>
<name>A0AAE4AMY0_9BACT</name>
<evidence type="ECO:0000259" key="15">
    <source>
        <dbReference type="PROSITE" id="PS51449"/>
    </source>
</evidence>
<evidence type="ECO:0000256" key="1">
    <source>
        <dbReference type="ARBA" id="ARBA00003234"/>
    </source>
</evidence>
<dbReference type="Gene3D" id="3.40.50.12160">
    <property type="entry name" value="Methylthiotransferase, N-terminal domain"/>
    <property type="match status" value="1"/>
</dbReference>
<comment type="subunit">
    <text evidence="13">Monomer.</text>
</comment>
<reference evidence="17" key="1">
    <citation type="submission" date="2023-07" db="EMBL/GenBank/DDBJ databases">
        <title>Genomic Encyclopedia of Type Strains, Phase IV (KMG-IV): sequencing the most valuable type-strain genomes for metagenomic binning, comparative biology and taxonomic classification.</title>
        <authorList>
            <person name="Goeker M."/>
        </authorList>
    </citation>
    <scope>NUCLEOTIDE SEQUENCE</scope>
    <source>
        <strain evidence="17">DSM 24202</strain>
    </source>
</reference>
<evidence type="ECO:0000256" key="6">
    <source>
        <dbReference type="ARBA" id="ARBA00022723"/>
    </source>
</evidence>
<keyword evidence="18" id="KW-1185">Reference proteome</keyword>
<dbReference type="InterPro" id="IPR005839">
    <property type="entry name" value="Methylthiotransferase"/>
</dbReference>
<dbReference type="InterPro" id="IPR038135">
    <property type="entry name" value="Methylthiotransferase_N_sf"/>
</dbReference>
<feature type="binding site" evidence="13">
    <location>
        <position position="154"/>
    </location>
    <ligand>
        <name>[4Fe-4S] cluster</name>
        <dbReference type="ChEBI" id="CHEBI:49883"/>
        <label>2</label>
        <note>4Fe-4S-S-AdoMet</note>
    </ligand>
</feature>
<evidence type="ECO:0000256" key="7">
    <source>
        <dbReference type="ARBA" id="ARBA00023004"/>
    </source>
</evidence>
<evidence type="ECO:0000256" key="3">
    <source>
        <dbReference type="ARBA" id="ARBA00022490"/>
    </source>
</evidence>
<dbReference type="GO" id="GO:0005829">
    <property type="term" value="C:cytosol"/>
    <property type="evidence" value="ECO:0007669"/>
    <property type="project" value="TreeGrafter"/>
</dbReference>
<dbReference type="PROSITE" id="PS51449">
    <property type="entry name" value="MTTASE_N"/>
    <property type="match status" value="1"/>
</dbReference>
<evidence type="ECO:0000256" key="11">
    <source>
        <dbReference type="ARBA" id="ARBA00080698"/>
    </source>
</evidence>
<evidence type="ECO:0000256" key="12">
    <source>
        <dbReference type="ARBA" id="ARBA00081141"/>
    </source>
</evidence>
<dbReference type="GO" id="GO:0046872">
    <property type="term" value="F:metal ion binding"/>
    <property type="evidence" value="ECO:0007669"/>
    <property type="project" value="UniProtKB-KW"/>
</dbReference>
<proteinExistence type="inferred from homology"/>
<dbReference type="InterPro" id="IPR058240">
    <property type="entry name" value="rSAM_sf"/>
</dbReference>
<gene>
    <name evidence="13" type="primary">miaB</name>
    <name evidence="17" type="ORF">J3R75_001856</name>
</gene>
<dbReference type="InterPro" id="IPR020612">
    <property type="entry name" value="Methylthiotransferase_CS"/>
</dbReference>
<dbReference type="SMART" id="SM00729">
    <property type="entry name" value="Elp3"/>
    <property type="match status" value="1"/>
</dbReference>
<evidence type="ECO:0000313" key="17">
    <source>
        <dbReference type="EMBL" id="MDQ0289749.1"/>
    </source>
</evidence>
<evidence type="ECO:0000256" key="10">
    <source>
        <dbReference type="ARBA" id="ARBA00068570"/>
    </source>
</evidence>
<dbReference type="Pfam" id="PF04055">
    <property type="entry name" value="Radical_SAM"/>
    <property type="match status" value="1"/>
</dbReference>
<comment type="catalytic activity">
    <reaction evidence="13">
        <text>N(6)-dimethylallyladenosine(37) in tRNA + (sulfur carrier)-SH + AH2 + 2 S-adenosyl-L-methionine = 2-methylsulfanyl-N(6)-dimethylallyladenosine(37) in tRNA + (sulfur carrier)-H + 5'-deoxyadenosine + L-methionine + A + S-adenosyl-L-homocysteine + 2 H(+)</text>
        <dbReference type="Rhea" id="RHEA:37067"/>
        <dbReference type="Rhea" id="RHEA-COMP:10375"/>
        <dbReference type="Rhea" id="RHEA-COMP:10376"/>
        <dbReference type="Rhea" id="RHEA-COMP:14737"/>
        <dbReference type="Rhea" id="RHEA-COMP:14739"/>
        <dbReference type="ChEBI" id="CHEBI:13193"/>
        <dbReference type="ChEBI" id="CHEBI:15378"/>
        <dbReference type="ChEBI" id="CHEBI:17319"/>
        <dbReference type="ChEBI" id="CHEBI:17499"/>
        <dbReference type="ChEBI" id="CHEBI:29917"/>
        <dbReference type="ChEBI" id="CHEBI:57844"/>
        <dbReference type="ChEBI" id="CHEBI:57856"/>
        <dbReference type="ChEBI" id="CHEBI:59789"/>
        <dbReference type="ChEBI" id="CHEBI:64428"/>
        <dbReference type="ChEBI" id="CHEBI:74415"/>
        <dbReference type="ChEBI" id="CHEBI:74417"/>
        <dbReference type="EC" id="2.8.4.3"/>
    </reaction>
</comment>
<dbReference type="Gene3D" id="3.80.30.20">
    <property type="entry name" value="tm_1862 like domain"/>
    <property type="match status" value="1"/>
</dbReference>
<evidence type="ECO:0000256" key="5">
    <source>
        <dbReference type="ARBA" id="ARBA00022691"/>
    </source>
</evidence>
<dbReference type="PROSITE" id="PS50926">
    <property type="entry name" value="TRAM"/>
    <property type="match status" value="1"/>
</dbReference>
<feature type="binding site" evidence="13">
    <location>
        <position position="47"/>
    </location>
    <ligand>
        <name>[4Fe-4S] cluster</name>
        <dbReference type="ChEBI" id="CHEBI:49883"/>
        <label>1</label>
    </ligand>
</feature>
<feature type="binding site" evidence="13">
    <location>
        <position position="81"/>
    </location>
    <ligand>
        <name>[4Fe-4S] cluster</name>
        <dbReference type="ChEBI" id="CHEBI:49883"/>
        <label>1</label>
    </ligand>
</feature>
<dbReference type="InterPro" id="IPR013848">
    <property type="entry name" value="Methylthiotransferase_N"/>
</dbReference>
<dbReference type="EMBL" id="JAUSVL010000001">
    <property type="protein sequence ID" value="MDQ0289749.1"/>
    <property type="molecule type" value="Genomic_DNA"/>
</dbReference>
<organism evidence="17 18">
    <name type="scientific">Oligosphaera ethanolica</name>
    <dbReference type="NCBI Taxonomy" id="760260"/>
    <lineage>
        <taxon>Bacteria</taxon>
        <taxon>Pseudomonadati</taxon>
        <taxon>Lentisphaerota</taxon>
        <taxon>Oligosphaeria</taxon>
        <taxon>Oligosphaerales</taxon>
        <taxon>Oligosphaeraceae</taxon>
        <taxon>Oligosphaera</taxon>
    </lineage>
</organism>
<dbReference type="FunFam" id="3.80.30.20:FF:000001">
    <property type="entry name" value="tRNA-2-methylthio-N(6)-dimethylallyladenosine synthase 2"/>
    <property type="match status" value="1"/>
</dbReference>
<evidence type="ECO:0000256" key="2">
    <source>
        <dbReference type="ARBA" id="ARBA00022485"/>
    </source>
</evidence>
<dbReference type="Proteomes" id="UP001238163">
    <property type="component" value="Unassembled WGS sequence"/>
</dbReference>
<feature type="domain" description="Radical SAM core" evidence="16">
    <location>
        <begin position="140"/>
        <end position="379"/>
    </location>
</feature>
<feature type="binding site" evidence="13">
    <location>
        <position position="11"/>
    </location>
    <ligand>
        <name>[4Fe-4S] cluster</name>
        <dbReference type="ChEBI" id="CHEBI:49883"/>
        <label>1</label>
    </ligand>
</feature>
<dbReference type="PANTHER" id="PTHR43020">
    <property type="entry name" value="CDK5 REGULATORY SUBUNIT-ASSOCIATED PROTEIN 1"/>
    <property type="match status" value="1"/>
</dbReference>
<dbReference type="PANTHER" id="PTHR43020:SF2">
    <property type="entry name" value="MITOCHONDRIAL TRNA METHYLTHIOTRANSFERASE CDK5RAP1"/>
    <property type="match status" value="1"/>
</dbReference>
<dbReference type="SFLD" id="SFLDS00029">
    <property type="entry name" value="Radical_SAM"/>
    <property type="match status" value="1"/>
</dbReference>
<dbReference type="AlphaFoldDB" id="A0AAE4AMY0"/>
<dbReference type="InterPro" id="IPR023404">
    <property type="entry name" value="rSAM_horseshoe"/>
</dbReference>
<keyword evidence="7 13" id="KW-0408">Iron</keyword>